<dbReference type="EMBL" id="AAOG01000004">
    <property type="protein sequence ID" value="EAR11786.1"/>
    <property type="molecule type" value="Genomic_DNA"/>
</dbReference>
<keyword evidence="2" id="KW-1185">Reference proteome</keyword>
<dbReference type="CDD" id="cd19608">
    <property type="entry name" value="GH113_mannanase-like"/>
    <property type="match status" value="1"/>
</dbReference>
<accession>A4C2I5</accession>
<organism evidence="1 2">
    <name type="scientific">Polaribacter irgensii 23-P</name>
    <dbReference type="NCBI Taxonomy" id="313594"/>
    <lineage>
        <taxon>Bacteria</taxon>
        <taxon>Pseudomonadati</taxon>
        <taxon>Bacteroidota</taxon>
        <taxon>Flavobacteriia</taxon>
        <taxon>Flavobacteriales</taxon>
        <taxon>Flavobacteriaceae</taxon>
    </lineage>
</organism>
<dbReference type="STRING" id="313594.PI23P_01240"/>
<dbReference type="AlphaFoldDB" id="A4C2I5"/>
<reference evidence="1 2" key="1">
    <citation type="submission" date="2006-02" db="EMBL/GenBank/DDBJ databases">
        <authorList>
            <person name="Murray A."/>
            <person name="Staley J."/>
            <person name="Ferriera S."/>
            <person name="Johnson J."/>
            <person name="Kravitz S."/>
            <person name="Halpern A."/>
            <person name="Remington K."/>
            <person name="Beeson K."/>
            <person name="Tran B."/>
            <person name="Rogers Y.-H."/>
            <person name="Friedman R."/>
            <person name="Venter J.C."/>
        </authorList>
    </citation>
    <scope>NUCLEOTIDE SEQUENCE [LARGE SCALE GENOMIC DNA]</scope>
    <source>
        <strain evidence="1 2">23-P</strain>
    </source>
</reference>
<dbReference type="OrthoDB" id="9773531at2"/>
<dbReference type="CAZy" id="GH113">
    <property type="family name" value="Glycoside Hydrolase Family 113"/>
</dbReference>
<evidence type="ECO:0008006" key="3">
    <source>
        <dbReference type="Google" id="ProtNLM"/>
    </source>
</evidence>
<dbReference type="InterPro" id="IPR055151">
    <property type="entry name" value="GH113"/>
</dbReference>
<name>A4C2I5_9FLAO</name>
<dbReference type="Gene3D" id="3.20.20.80">
    <property type="entry name" value="Glycosidases"/>
    <property type="match status" value="1"/>
</dbReference>
<dbReference type="Pfam" id="PF22612">
    <property type="entry name" value="GH113"/>
    <property type="match status" value="1"/>
</dbReference>
<gene>
    <name evidence="1" type="ORF">PI23P_01240</name>
</gene>
<dbReference type="InterPro" id="IPR017853">
    <property type="entry name" value="GH"/>
</dbReference>
<evidence type="ECO:0000313" key="2">
    <source>
        <dbReference type="Proteomes" id="UP000003053"/>
    </source>
</evidence>
<dbReference type="SUPFAM" id="SSF51445">
    <property type="entry name" value="(Trans)glycosidases"/>
    <property type="match status" value="1"/>
</dbReference>
<comment type="caution">
    <text evidence="1">The sequence shown here is derived from an EMBL/GenBank/DDBJ whole genome shotgun (WGS) entry which is preliminary data.</text>
</comment>
<dbReference type="eggNOG" id="COG2357">
    <property type="taxonomic scope" value="Bacteria"/>
</dbReference>
<protein>
    <recommendedName>
        <fullName evidence="3">Glycoside hydrolase</fullName>
    </recommendedName>
</protein>
<evidence type="ECO:0000313" key="1">
    <source>
        <dbReference type="EMBL" id="EAR11786.1"/>
    </source>
</evidence>
<dbReference type="HOGENOM" id="CLU_074032_0_0_10"/>
<sequence length="354" mass="41772">MPPFYNAFSAILLKRSIFMKRMKFKKYSFLLIISFSLSFVSQTKKIKGLSFVASGDSISSQHVHPVLRTNSNFVALMPYGYIRELTTPEIIYKNNWQWFGETKKGLLQYAKRFQEEKIRIMVKPHIWVSKGSYTGNIEMENEEDWILLEDSYRTYILYYAKAAAELDAEIFCIGTELAKFVAKRPEYWRQLIQEIRLLYKGKLTYAANWDEFKRVSFWSDLDFIGIDAYFPLSDKRTPTVAEYELGWSEHKQQIIKVQKQFKKPVIFAEFGYRSVDFNGEKPWDSEDIEATINLQAQVNALQAIYNQFWNERWFAGGFIWKWFHNHTAVGGEKNNRFTPQNKPAEELIKKLYGL</sequence>
<proteinExistence type="predicted"/>
<dbReference type="Proteomes" id="UP000003053">
    <property type="component" value="Unassembled WGS sequence"/>
</dbReference>